<dbReference type="Gene3D" id="3.90.700.10">
    <property type="entry name" value="Succinate dehydrogenase/fumarate reductase flavoprotein, catalytic domain"/>
    <property type="match status" value="1"/>
</dbReference>
<dbReference type="RefSeq" id="WP_093794554.1">
    <property type="nucleotide sequence ID" value="NZ_CP155571.1"/>
</dbReference>
<evidence type="ECO:0000259" key="5">
    <source>
        <dbReference type="Pfam" id="PF00890"/>
    </source>
</evidence>
<gene>
    <name evidence="6" type="primary">ifcA_1</name>
    <name evidence="6" type="ORF">SPACI_017100</name>
</gene>
<organism evidence="6 7">
    <name type="scientific">Sporomusa acidovorans (strain ATCC 49682 / DSM 3132 / Mol)</name>
    <dbReference type="NCBI Taxonomy" id="1123286"/>
    <lineage>
        <taxon>Bacteria</taxon>
        <taxon>Bacillati</taxon>
        <taxon>Bacillota</taxon>
        <taxon>Negativicutes</taxon>
        <taxon>Selenomonadales</taxon>
        <taxon>Sporomusaceae</taxon>
        <taxon>Sporomusa</taxon>
    </lineage>
</organism>
<keyword evidence="4 6" id="KW-0560">Oxidoreductase</keyword>
<keyword evidence="3" id="KW-0274">FAD</keyword>
<dbReference type="EC" id="1.3.5.1" evidence="6"/>
<evidence type="ECO:0000256" key="2">
    <source>
        <dbReference type="ARBA" id="ARBA00022630"/>
    </source>
</evidence>
<proteinExistence type="predicted"/>
<protein>
    <submittedName>
        <fullName evidence="6">Fumarate reductase flavoprotein subunit</fullName>
        <ecNumber evidence="6">1.3.5.1</ecNumber>
    </submittedName>
</protein>
<evidence type="ECO:0000313" key="6">
    <source>
        <dbReference type="EMBL" id="XFO71676.1"/>
    </source>
</evidence>
<dbReference type="InterPro" id="IPR006311">
    <property type="entry name" value="TAT_signal"/>
</dbReference>
<dbReference type="PROSITE" id="PS51318">
    <property type="entry name" value="TAT"/>
    <property type="match status" value="1"/>
</dbReference>
<dbReference type="InterPro" id="IPR027477">
    <property type="entry name" value="Succ_DH/fumarate_Rdtase_cat_sf"/>
</dbReference>
<keyword evidence="7" id="KW-1185">Reference proteome</keyword>
<dbReference type="PRINTS" id="PR00411">
    <property type="entry name" value="PNDRDTASEI"/>
</dbReference>
<keyword evidence="2" id="KW-0285">Flavoprotein</keyword>
<dbReference type="Gene3D" id="3.50.50.60">
    <property type="entry name" value="FAD/NAD(P)-binding domain"/>
    <property type="match status" value="1"/>
</dbReference>
<dbReference type="Pfam" id="PF00890">
    <property type="entry name" value="FAD_binding_2"/>
    <property type="match status" value="1"/>
</dbReference>
<dbReference type="SUPFAM" id="SSF51905">
    <property type="entry name" value="FAD/NAD(P)-binding domain"/>
    <property type="match status" value="1"/>
</dbReference>
<evidence type="ECO:0000313" key="7">
    <source>
        <dbReference type="Proteomes" id="UP000216052"/>
    </source>
</evidence>
<dbReference type="InterPro" id="IPR003953">
    <property type="entry name" value="FAD-dep_OxRdtase_2_FAD-bd"/>
</dbReference>
<dbReference type="InterPro" id="IPR050315">
    <property type="entry name" value="FAD-oxidoreductase_2"/>
</dbReference>
<sequence>MTLKDKSRRRISRRDFFKGSALGVIGVASAGLLAGCGKQTTAGAKTNGQVPQGSPKYSFEVPPPPIPESDIKQTVTVDVVIIGAGPSGMSAAVSAVEAGAKVVVIAKTEKLSARGEHNFAINTRMMKEAGLTFDVAAAYKRMLQLHSHNVNEDLWWLFANKSGEAMDWVTDKALAAGLKPVLYAGWSKDPISGEYPGTHEFYGPNASGRGTTEIDIVAAFEAEAKKKGVEFYYNTRAEQLIKDGNGRVIGTVAKSKDGSYIKFVGNKGVILATGDYASDKEMMARYCPLGAQAHVVSAVTPGGMSSGDGHKMGLWAGGAMQKAEPHAAMIFTAAGPAPYFNLHVNKFAKRFANEDLPHTHSAVTILQQPDRLAYTIWDANFIEQLASTISTHSGTEWDYPHRVVGEKWEPDEALKGWENLIKAERLFKADTIEELAEKLQLPVDALKETIARYNKFAKAGNDEDYHKSADLLFPIEKPPFYGGQLRTVTLVTVGGLSVNTKLQVLDKDAKPVPGLYAVGTVSGDFFANIYTTHFPGWNLGRCFTWGYLAGKTVAAEKG</sequence>
<dbReference type="PANTHER" id="PTHR43400">
    <property type="entry name" value="FUMARATE REDUCTASE"/>
    <property type="match status" value="1"/>
</dbReference>
<evidence type="ECO:0000256" key="3">
    <source>
        <dbReference type="ARBA" id="ARBA00022827"/>
    </source>
</evidence>
<feature type="domain" description="FAD-dependent oxidoreductase 2 FAD-binding" evidence="5">
    <location>
        <begin position="78"/>
        <end position="523"/>
    </location>
</feature>
<dbReference type="GO" id="GO:0008177">
    <property type="term" value="F:succinate dehydrogenase (quinone) activity"/>
    <property type="evidence" value="ECO:0007669"/>
    <property type="project" value="UniProtKB-EC"/>
</dbReference>
<reference evidence="6" key="1">
    <citation type="submission" date="2024-05" db="EMBL/GenBank/DDBJ databases">
        <title>Isolation and characterization of Sporomusa carbonis sp. nov., a carboxydotrophic hydrogenogen in the genus of Sporomusa isolated from a charcoal burning pile.</title>
        <authorList>
            <person name="Boeer T."/>
            <person name="Rosenbaum F."/>
            <person name="Eysell L."/>
            <person name="Mueller V."/>
            <person name="Daniel R."/>
            <person name="Poehlein A."/>
        </authorList>
    </citation>
    <scope>NUCLEOTIDE SEQUENCE [LARGE SCALE GENOMIC DNA]</scope>
    <source>
        <strain evidence="6">DSM 3132</strain>
    </source>
</reference>
<comment type="cofactor">
    <cofactor evidence="1">
        <name>FAD</name>
        <dbReference type="ChEBI" id="CHEBI:57692"/>
    </cofactor>
</comment>
<dbReference type="Proteomes" id="UP000216052">
    <property type="component" value="Chromosome"/>
</dbReference>
<name>A0ABZ3J0M5_SPOA4</name>
<dbReference type="SUPFAM" id="SSF56425">
    <property type="entry name" value="Succinate dehydrogenase/fumarate reductase flavoprotein, catalytic domain"/>
    <property type="match status" value="1"/>
</dbReference>
<accession>A0ABZ3J0M5</accession>
<dbReference type="PANTHER" id="PTHR43400:SF10">
    <property type="entry name" value="3-OXOSTEROID 1-DEHYDROGENASE"/>
    <property type="match status" value="1"/>
</dbReference>
<dbReference type="EMBL" id="CP155571">
    <property type="protein sequence ID" value="XFO71676.1"/>
    <property type="molecule type" value="Genomic_DNA"/>
</dbReference>
<evidence type="ECO:0000256" key="1">
    <source>
        <dbReference type="ARBA" id="ARBA00001974"/>
    </source>
</evidence>
<dbReference type="InterPro" id="IPR036188">
    <property type="entry name" value="FAD/NAD-bd_sf"/>
</dbReference>
<evidence type="ECO:0000256" key="4">
    <source>
        <dbReference type="ARBA" id="ARBA00023002"/>
    </source>
</evidence>